<feature type="transmembrane region" description="Helical" evidence="1">
    <location>
        <begin position="6"/>
        <end position="23"/>
    </location>
</feature>
<keyword evidence="1" id="KW-0472">Membrane</keyword>
<dbReference type="EMBL" id="KK784885">
    <property type="protein sequence ID" value="KDO73497.1"/>
    <property type="molecule type" value="Genomic_DNA"/>
</dbReference>
<reference evidence="2 3" key="1">
    <citation type="submission" date="2014-04" db="EMBL/GenBank/DDBJ databases">
        <authorList>
            <consortium name="International Citrus Genome Consortium"/>
            <person name="Gmitter F."/>
            <person name="Chen C."/>
            <person name="Farmerie W."/>
            <person name="Harkins T."/>
            <person name="Desany B."/>
            <person name="Mohiuddin M."/>
            <person name="Kodira C."/>
            <person name="Borodovsky M."/>
            <person name="Lomsadze A."/>
            <person name="Burns P."/>
            <person name="Jenkins J."/>
            <person name="Prochnik S."/>
            <person name="Shu S."/>
            <person name="Chapman J."/>
            <person name="Pitluck S."/>
            <person name="Schmutz J."/>
            <person name="Rokhsar D."/>
        </authorList>
    </citation>
    <scope>NUCLEOTIDE SEQUENCE</scope>
</reference>
<keyword evidence="3" id="KW-1185">Reference proteome</keyword>
<accession>A0A067GDB7</accession>
<organism evidence="2 3">
    <name type="scientific">Citrus sinensis</name>
    <name type="common">Sweet orange</name>
    <name type="synonym">Citrus aurantium var. sinensis</name>
    <dbReference type="NCBI Taxonomy" id="2711"/>
    <lineage>
        <taxon>Eukaryota</taxon>
        <taxon>Viridiplantae</taxon>
        <taxon>Streptophyta</taxon>
        <taxon>Embryophyta</taxon>
        <taxon>Tracheophyta</taxon>
        <taxon>Spermatophyta</taxon>
        <taxon>Magnoliopsida</taxon>
        <taxon>eudicotyledons</taxon>
        <taxon>Gunneridae</taxon>
        <taxon>Pentapetalae</taxon>
        <taxon>rosids</taxon>
        <taxon>malvids</taxon>
        <taxon>Sapindales</taxon>
        <taxon>Rutaceae</taxon>
        <taxon>Aurantioideae</taxon>
        <taxon>Citrus</taxon>
    </lineage>
</organism>
<protein>
    <submittedName>
        <fullName evidence="2">Uncharacterized protein</fullName>
    </submittedName>
</protein>
<evidence type="ECO:0000313" key="2">
    <source>
        <dbReference type="EMBL" id="KDO73497.1"/>
    </source>
</evidence>
<proteinExistence type="predicted"/>
<keyword evidence="1" id="KW-0812">Transmembrane</keyword>
<dbReference type="AlphaFoldDB" id="A0A067GDB7"/>
<name>A0A067GDB7_CITSI</name>
<feature type="non-terminal residue" evidence="2">
    <location>
        <position position="47"/>
    </location>
</feature>
<evidence type="ECO:0000313" key="3">
    <source>
        <dbReference type="Proteomes" id="UP000027120"/>
    </source>
</evidence>
<keyword evidence="1" id="KW-1133">Transmembrane helix</keyword>
<evidence type="ECO:0000256" key="1">
    <source>
        <dbReference type="SAM" id="Phobius"/>
    </source>
</evidence>
<dbReference type="Proteomes" id="UP000027120">
    <property type="component" value="Unassembled WGS sequence"/>
</dbReference>
<dbReference type="STRING" id="2711.A0A067GDB7"/>
<sequence length="47" mass="5368">MVVSILLLAVLFIAGFINIFVYFPTKKFYAWIQSFFSKTATTTGESR</sequence>
<gene>
    <name evidence="2" type="ORF">CISIN_1g0277342mg</name>
</gene>